<reference evidence="2 3" key="1">
    <citation type="journal article" date="2019" name="Int. J. Syst. Evol. Microbiol.">
        <title>The Global Catalogue of Microorganisms (GCM) 10K type strain sequencing project: providing services to taxonomists for standard genome sequencing and annotation.</title>
        <authorList>
            <consortium name="The Broad Institute Genomics Platform"/>
            <consortium name="The Broad Institute Genome Sequencing Center for Infectious Disease"/>
            <person name="Wu L."/>
            <person name="Ma J."/>
        </authorList>
    </citation>
    <scope>NUCLEOTIDE SEQUENCE [LARGE SCALE GENOMIC DNA]</scope>
    <source>
        <strain evidence="2 3">JCM 15592</strain>
    </source>
</reference>
<feature type="transmembrane region" description="Helical" evidence="1">
    <location>
        <begin position="12"/>
        <end position="45"/>
    </location>
</feature>
<name>A0ABN2LIQ3_9MICO</name>
<dbReference type="RefSeq" id="WP_344082864.1">
    <property type="nucleotide sequence ID" value="NZ_BAAAPO010000022.1"/>
</dbReference>
<keyword evidence="1" id="KW-1133">Transmembrane helix</keyword>
<evidence type="ECO:0000313" key="2">
    <source>
        <dbReference type="EMBL" id="GAA1790081.1"/>
    </source>
</evidence>
<keyword evidence="1" id="KW-0812">Transmembrane</keyword>
<sequence length="51" mass="5047">MTGGARRVLRDPLLLLAVCAVAGVLATPLLTGFGWLLLAAVIAAVGLSGST</sequence>
<evidence type="ECO:0000313" key="3">
    <source>
        <dbReference type="Proteomes" id="UP001499938"/>
    </source>
</evidence>
<dbReference type="EMBL" id="BAAAPO010000022">
    <property type="protein sequence ID" value="GAA1790081.1"/>
    <property type="molecule type" value="Genomic_DNA"/>
</dbReference>
<organism evidence="2 3">
    <name type="scientific">Nostocoides veronense</name>
    <dbReference type="NCBI Taxonomy" id="330836"/>
    <lineage>
        <taxon>Bacteria</taxon>
        <taxon>Bacillati</taxon>
        <taxon>Actinomycetota</taxon>
        <taxon>Actinomycetes</taxon>
        <taxon>Micrococcales</taxon>
        <taxon>Intrasporangiaceae</taxon>
        <taxon>Nostocoides</taxon>
    </lineage>
</organism>
<protein>
    <submittedName>
        <fullName evidence="2">Uncharacterized protein</fullName>
    </submittedName>
</protein>
<evidence type="ECO:0000256" key="1">
    <source>
        <dbReference type="SAM" id="Phobius"/>
    </source>
</evidence>
<gene>
    <name evidence="2" type="ORF">GCM10009811_13730</name>
</gene>
<keyword evidence="3" id="KW-1185">Reference proteome</keyword>
<comment type="caution">
    <text evidence="2">The sequence shown here is derived from an EMBL/GenBank/DDBJ whole genome shotgun (WGS) entry which is preliminary data.</text>
</comment>
<proteinExistence type="predicted"/>
<accession>A0ABN2LIQ3</accession>
<keyword evidence="1" id="KW-0472">Membrane</keyword>
<dbReference type="Proteomes" id="UP001499938">
    <property type="component" value="Unassembled WGS sequence"/>
</dbReference>